<dbReference type="InterPro" id="IPR033276">
    <property type="entry name" value="BB"/>
</dbReference>
<keyword evidence="1" id="KW-0862">Zinc</keyword>
<dbReference type="GO" id="GO:0004842">
    <property type="term" value="F:ubiquitin-protein transferase activity"/>
    <property type="evidence" value="ECO:0007669"/>
    <property type="project" value="InterPro"/>
</dbReference>
<dbReference type="PANTHER" id="PTHR46400">
    <property type="entry name" value="RING/U-BOX SUPERFAMILY PROTEIN"/>
    <property type="match status" value="1"/>
</dbReference>
<evidence type="ECO:0000313" key="3">
    <source>
        <dbReference type="EMBL" id="KAK9058135.1"/>
    </source>
</evidence>
<evidence type="ECO:0000259" key="2">
    <source>
        <dbReference type="PROSITE" id="PS50089"/>
    </source>
</evidence>
<sequence>MNKIRVKVTVSSLYIHTSSVSIHFLRHKYRKTNHTHTYSAQDQPIFPFHFFTLSASSAPADHQPFHCQSRLQVSSTMDGNGNGNGNRQLEVHYINSGFPYMVTDSFMDFFDGVPHQPAHYAHSGQIHDQENAYWLMNMSSYKYGLPAHGSIPYYDPYEVHNYLPRMDLNRSAWEYPVMMNVSEPASVDVQSAENSVPNMQVIPEECSSPNDDSASSSQVVWQDDIDPDNMTYEELLDLGEAIGTESRGLSEDLINSLPTTRYKSGAFFLRRKSGERCVICQMRYKRGDKQINLPCKHVYHTECGSKWLSINKACPICNEEVLAEESNQH</sequence>
<proteinExistence type="predicted"/>
<keyword evidence="1" id="KW-0479">Metal-binding</keyword>
<dbReference type="SMART" id="SM00184">
    <property type="entry name" value="RING"/>
    <property type="match status" value="1"/>
</dbReference>
<dbReference type="InterPro" id="IPR001841">
    <property type="entry name" value="Znf_RING"/>
</dbReference>
<comment type="caution">
    <text evidence="3">The sequence shown here is derived from an EMBL/GenBank/DDBJ whole genome shotgun (WGS) entry which is preliminary data.</text>
</comment>
<dbReference type="EMBL" id="JBCNJP010000023">
    <property type="protein sequence ID" value="KAK9058135.1"/>
    <property type="molecule type" value="Genomic_DNA"/>
</dbReference>
<accession>A0AAP0CK14</accession>
<dbReference type="PANTHER" id="PTHR46400:SF3">
    <property type="entry name" value="E3 UBIQUITIN LIGASE BIG BROTHER-LIKE PROTEIN"/>
    <property type="match status" value="1"/>
</dbReference>
<dbReference type="SUPFAM" id="SSF57850">
    <property type="entry name" value="RING/U-box"/>
    <property type="match status" value="1"/>
</dbReference>
<dbReference type="FunFam" id="3.30.40.10:FF:000226">
    <property type="entry name" value="E3 ubiquitin ligase BIG BROTHER"/>
    <property type="match status" value="1"/>
</dbReference>
<dbReference type="InterPro" id="IPR013083">
    <property type="entry name" value="Znf_RING/FYVE/PHD"/>
</dbReference>
<evidence type="ECO:0000313" key="4">
    <source>
        <dbReference type="Proteomes" id="UP001408789"/>
    </source>
</evidence>
<protein>
    <recommendedName>
        <fullName evidence="2">RING-type domain-containing protein</fullName>
    </recommendedName>
</protein>
<dbReference type="GO" id="GO:0016567">
    <property type="term" value="P:protein ubiquitination"/>
    <property type="evidence" value="ECO:0007669"/>
    <property type="project" value="InterPro"/>
</dbReference>
<keyword evidence="1" id="KW-0863">Zinc-finger</keyword>
<reference evidence="3 4" key="1">
    <citation type="submission" date="2024-04" db="EMBL/GenBank/DDBJ databases">
        <title>The reference genome of an endangered Asteraceae, Deinandra increscens subsp. villosa, native to the Central Coast of California.</title>
        <authorList>
            <person name="Guilliams M."/>
            <person name="Hasenstab-Lehman K."/>
            <person name="Meyer R."/>
            <person name="Mcevoy S."/>
        </authorList>
    </citation>
    <scope>NUCLEOTIDE SEQUENCE [LARGE SCALE GENOMIC DNA]</scope>
    <source>
        <tissue evidence="3">Leaf</tissue>
    </source>
</reference>
<dbReference type="Gene3D" id="3.30.40.10">
    <property type="entry name" value="Zinc/RING finger domain, C3HC4 (zinc finger)"/>
    <property type="match status" value="1"/>
</dbReference>
<organism evidence="3 4">
    <name type="scientific">Deinandra increscens subsp. villosa</name>
    <dbReference type="NCBI Taxonomy" id="3103831"/>
    <lineage>
        <taxon>Eukaryota</taxon>
        <taxon>Viridiplantae</taxon>
        <taxon>Streptophyta</taxon>
        <taxon>Embryophyta</taxon>
        <taxon>Tracheophyta</taxon>
        <taxon>Spermatophyta</taxon>
        <taxon>Magnoliopsida</taxon>
        <taxon>eudicotyledons</taxon>
        <taxon>Gunneridae</taxon>
        <taxon>Pentapetalae</taxon>
        <taxon>asterids</taxon>
        <taxon>campanulids</taxon>
        <taxon>Asterales</taxon>
        <taxon>Asteraceae</taxon>
        <taxon>Asteroideae</taxon>
        <taxon>Heliantheae alliance</taxon>
        <taxon>Madieae</taxon>
        <taxon>Madiinae</taxon>
        <taxon>Deinandra</taxon>
    </lineage>
</organism>
<dbReference type="GO" id="GO:0031624">
    <property type="term" value="F:ubiquitin conjugating enzyme binding"/>
    <property type="evidence" value="ECO:0007669"/>
    <property type="project" value="TreeGrafter"/>
</dbReference>
<dbReference type="GO" id="GO:0046621">
    <property type="term" value="P:negative regulation of organ growth"/>
    <property type="evidence" value="ECO:0007669"/>
    <property type="project" value="InterPro"/>
</dbReference>
<dbReference type="AlphaFoldDB" id="A0AAP0CK14"/>
<dbReference type="PROSITE" id="PS50089">
    <property type="entry name" value="ZF_RING_2"/>
    <property type="match status" value="1"/>
</dbReference>
<name>A0AAP0CK14_9ASTR</name>
<dbReference type="Proteomes" id="UP001408789">
    <property type="component" value="Unassembled WGS sequence"/>
</dbReference>
<dbReference type="GO" id="GO:0008270">
    <property type="term" value="F:zinc ion binding"/>
    <property type="evidence" value="ECO:0007669"/>
    <property type="project" value="UniProtKB-KW"/>
</dbReference>
<gene>
    <name evidence="3" type="ORF">SSX86_022975</name>
</gene>
<evidence type="ECO:0000256" key="1">
    <source>
        <dbReference type="PROSITE-ProRule" id="PRU00175"/>
    </source>
</evidence>
<keyword evidence="4" id="KW-1185">Reference proteome</keyword>
<feature type="domain" description="RING-type" evidence="2">
    <location>
        <begin position="277"/>
        <end position="318"/>
    </location>
</feature>
<dbReference type="Pfam" id="PF13639">
    <property type="entry name" value="zf-RING_2"/>
    <property type="match status" value="1"/>
</dbReference>